<dbReference type="InterPro" id="IPR003593">
    <property type="entry name" value="AAA+_ATPase"/>
</dbReference>
<keyword evidence="6" id="KW-0067">ATP-binding</keyword>
<name>A0AAE4NJU1_9CORY</name>
<keyword evidence="5" id="KW-0547">Nucleotide-binding</keyword>
<comment type="subcellular location">
    <subcellularLocation>
        <location evidence="1 9">Cell membrane</location>
        <topology evidence="1 9">Multi-pass membrane protein</topology>
    </subcellularLocation>
</comment>
<dbReference type="Gene3D" id="1.10.3720.10">
    <property type="entry name" value="MetI-like"/>
    <property type="match status" value="1"/>
</dbReference>
<dbReference type="InterPro" id="IPR035906">
    <property type="entry name" value="MetI-like_sf"/>
</dbReference>
<dbReference type="Pfam" id="PF00005">
    <property type="entry name" value="ABC_tran"/>
    <property type="match status" value="1"/>
</dbReference>
<evidence type="ECO:0000313" key="12">
    <source>
        <dbReference type="EMBL" id="MDV2418533.1"/>
    </source>
</evidence>
<feature type="domain" description="ABC transporter" evidence="10">
    <location>
        <begin position="273"/>
        <end position="490"/>
    </location>
</feature>
<sequence length="616" mass="64188">MSSPQPIRLKSPLLIGLIGLIAVATIIVPVAALGLRVPWTRIGDYIARDEIRDMLLISVAAAFQSMVLALVLGLGLALWVQQLGRGSAVVRLLVYLPLAMPPVVGGLALTAAFGRKGFLAPLLDALGIHLAFAFPGVVMAQTFVALPFVVVAVDSALRQLDQEILASARGVGVGRWEILGKITLPSIAPALATGAGLAFARSLGEFGTTLTFAGSQPGVTRTMPLGIYLEREVDADGAYVLSALLIGLALACLALAGLPALWRRSYQPQARPLHEVDVDKLRALTRPTDTPALSVTVDGMRTDFSPRAITAVVGPNGSGKTTLMGRIAGRLSGGEVSPEGADVVLLTQRPGLPPRSTAVEAVAMVTRDKVRAQELLAAAGLHELADVPVPALSGGQAAHVALVRALAARPAVLILDEPLAAVDVKSAERWRGFLRAAREDRTTLLVTHSALDIANLARDMLVMDSGRVRAHDTTARLLNAPPSGFVAALAGLNRLEGTVTEIGASAVEVACGDITVLAATEHASLAPGQKVAVTFDPHAATIGAAQETCNQWTVRVLAVEATSLAAMQLRVDLGGQEASVPIDREFALDVGVGNIVSLTVPKANVFVHPKADSYHA</sequence>
<dbReference type="Gene3D" id="3.40.50.300">
    <property type="entry name" value="P-loop containing nucleotide triphosphate hydrolases"/>
    <property type="match status" value="1"/>
</dbReference>
<keyword evidence="7 9" id="KW-1133">Transmembrane helix</keyword>
<dbReference type="PROSITE" id="PS50893">
    <property type="entry name" value="ABC_TRANSPORTER_2"/>
    <property type="match status" value="1"/>
</dbReference>
<organism evidence="12 13">
    <name type="scientific">Corynebacterium tuberculostearicum</name>
    <dbReference type="NCBI Taxonomy" id="38304"/>
    <lineage>
        <taxon>Bacteria</taxon>
        <taxon>Bacillati</taxon>
        <taxon>Actinomycetota</taxon>
        <taxon>Actinomycetes</taxon>
        <taxon>Mycobacteriales</taxon>
        <taxon>Corynebacteriaceae</taxon>
        <taxon>Corynebacterium</taxon>
    </lineage>
</organism>
<reference evidence="12" key="1">
    <citation type="submission" date="2023-08" db="EMBL/GenBank/DDBJ databases">
        <title>Genomic characterization of the C. tuberculostearicum species complex, a ubiquitous member of the human skin microbiome.</title>
        <authorList>
            <person name="Ahmed N."/>
            <person name="Deming C."/>
            <person name="Conlan S."/>
            <person name="Segre J."/>
        </authorList>
    </citation>
    <scope>NUCLEOTIDE SEQUENCE</scope>
    <source>
        <strain evidence="12">CTNIH22</strain>
    </source>
</reference>
<evidence type="ECO:0000256" key="6">
    <source>
        <dbReference type="ARBA" id="ARBA00022840"/>
    </source>
</evidence>
<dbReference type="InterPro" id="IPR008995">
    <property type="entry name" value="Mo/tungstate-bd_C_term_dom"/>
</dbReference>
<dbReference type="GO" id="GO:0005524">
    <property type="term" value="F:ATP binding"/>
    <property type="evidence" value="ECO:0007669"/>
    <property type="project" value="UniProtKB-KW"/>
</dbReference>
<feature type="transmembrane region" description="Helical" evidence="9">
    <location>
        <begin position="55"/>
        <end position="80"/>
    </location>
</feature>
<gene>
    <name evidence="12" type="ORF">RAE03_01875</name>
</gene>
<evidence type="ECO:0000256" key="3">
    <source>
        <dbReference type="ARBA" id="ARBA00022475"/>
    </source>
</evidence>
<feature type="transmembrane region" description="Helical" evidence="9">
    <location>
        <begin position="133"/>
        <end position="157"/>
    </location>
</feature>
<evidence type="ECO:0000259" key="10">
    <source>
        <dbReference type="PROSITE" id="PS50893"/>
    </source>
</evidence>
<dbReference type="EMBL" id="JAVBIB010000002">
    <property type="protein sequence ID" value="MDV2418533.1"/>
    <property type="molecule type" value="Genomic_DNA"/>
</dbReference>
<dbReference type="SMART" id="SM00382">
    <property type="entry name" value="AAA"/>
    <property type="match status" value="1"/>
</dbReference>
<keyword evidence="8 9" id="KW-0472">Membrane</keyword>
<feature type="transmembrane region" description="Helical" evidence="9">
    <location>
        <begin position="238"/>
        <end position="262"/>
    </location>
</feature>
<comment type="caution">
    <text evidence="12">The sequence shown here is derived from an EMBL/GenBank/DDBJ whole genome shotgun (WGS) entry which is preliminary data.</text>
</comment>
<proteinExistence type="inferred from homology"/>
<dbReference type="SUPFAM" id="SSF52540">
    <property type="entry name" value="P-loop containing nucleoside triphosphate hydrolases"/>
    <property type="match status" value="1"/>
</dbReference>
<evidence type="ECO:0000256" key="7">
    <source>
        <dbReference type="ARBA" id="ARBA00022989"/>
    </source>
</evidence>
<accession>A0AAE4NJU1</accession>
<protein>
    <submittedName>
        <fullName evidence="12">ABC transporter permease subunit</fullName>
    </submittedName>
</protein>
<dbReference type="RefSeq" id="WP_259886164.1">
    <property type="nucleotide sequence ID" value="NZ_JAVBIA010000001.1"/>
</dbReference>
<evidence type="ECO:0000256" key="5">
    <source>
        <dbReference type="ARBA" id="ARBA00022741"/>
    </source>
</evidence>
<keyword evidence="3" id="KW-1003">Cell membrane</keyword>
<dbReference type="SUPFAM" id="SSF161098">
    <property type="entry name" value="MetI-like"/>
    <property type="match status" value="1"/>
</dbReference>
<evidence type="ECO:0000256" key="4">
    <source>
        <dbReference type="ARBA" id="ARBA00022692"/>
    </source>
</evidence>
<dbReference type="InterPro" id="IPR027417">
    <property type="entry name" value="P-loop_NTPase"/>
</dbReference>
<dbReference type="PANTHER" id="PTHR30183">
    <property type="entry name" value="MOLYBDENUM TRANSPORT SYSTEM PERMEASE PROTEIN MODB"/>
    <property type="match status" value="1"/>
</dbReference>
<keyword evidence="2 9" id="KW-0813">Transport</keyword>
<dbReference type="PANTHER" id="PTHR30183:SF3">
    <property type="entry name" value="MOLYBDENUM TRANSPORT SYSTEM PERMEASE PROTEIN MODB"/>
    <property type="match status" value="1"/>
</dbReference>
<feature type="transmembrane region" description="Helical" evidence="9">
    <location>
        <begin position="12"/>
        <end position="35"/>
    </location>
</feature>
<evidence type="ECO:0000313" key="13">
    <source>
        <dbReference type="Proteomes" id="UP001185706"/>
    </source>
</evidence>
<evidence type="ECO:0000256" key="9">
    <source>
        <dbReference type="RuleBase" id="RU363032"/>
    </source>
</evidence>
<dbReference type="Pfam" id="PF00528">
    <property type="entry name" value="BPD_transp_1"/>
    <property type="match status" value="1"/>
</dbReference>
<dbReference type="GO" id="GO:0005886">
    <property type="term" value="C:plasma membrane"/>
    <property type="evidence" value="ECO:0007669"/>
    <property type="project" value="UniProtKB-SubCell"/>
</dbReference>
<dbReference type="InterPro" id="IPR003439">
    <property type="entry name" value="ABC_transporter-like_ATP-bd"/>
</dbReference>
<evidence type="ECO:0000259" key="11">
    <source>
        <dbReference type="PROSITE" id="PS50928"/>
    </source>
</evidence>
<comment type="similarity">
    <text evidence="9">Belongs to the binding-protein-dependent transport system permease family.</text>
</comment>
<dbReference type="SUPFAM" id="SSF50331">
    <property type="entry name" value="MOP-like"/>
    <property type="match status" value="1"/>
</dbReference>
<dbReference type="Proteomes" id="UP001185706">
    <property type="component" value="Unassembled WGS sequence"/>
</dbReference>
<dbReference type="GO" id="GO:0055085">
    <property type="term" value="P:transmembrane transport"/>
    <property type="evidence" value="ECO:0007669"/>
    <property type="project" value="InterPro"/>
</dbReference>
<dbReference type="CDD" id="cd06261">
    <property type="entry name" value="TM_PBP2"/>
    <property type="match status" value="1"/>
</dbReference>
<dbReference type="GO" id="GO:0016887">
    <property type="term" value="F:ATP hydrolysis activity"/>
    <property type="evidence" value="ECO:0007669"/>
    <property type="project" value="InterPro"/>
</dbReference>
<evidence type="ECO:0000256" key="8">
    <source>
        <dbReference type="ARBA" id="ARBA00023136"/>
    </source>
</evidence>
<evidence type="ECO:0000256" key="1">
    <source>
        <dbReference type="ARBA" id="ARBA00004651"/>
    </source>
</evidence>
<dbReference type="PROSITE" id="PS50928">
    <property type="entry name" value="ABC_TM1"/>
    <property type="match status" value="1"/>
</dbReference>
<feature type="transmembrane region" description="Helical" evidence="9">
    <location>
        <begin position="92"/>
        <end position="113"/>
    </location>
</feature>
<keyword evidence="4 9" id="KW-0812">Transmembrane</keyword>
<feature type="domain" description="ABC transmembrane type-1" evidence="11">
    <location>
        <begin position="55"/>
        <end position="257"/>
    </location>
</feature>
<dbReference type="InterPro" id="IPR000515">
    <property type="entry name" value="MetI-like"/>
</dbReference>
<dbReference type="AlphaFoldDB" id="A0AAE4NJU1"/>
<evidence type="ECO:0000256" key="2">
    <source>
        <dbReference type="ARBA" id="ARBA00022448"/>
    </source>
</evidence>